<feature type="domain" description="Beta-lactamase-related" evidence="1">
    <location>
        <begin position="61"/>
        <end position="341"/>
    </location>
</feature>
<dbReference type="Gene3D" id="3.40.710.10">
    <property type="entry name" value="DD-peptidase/beta-lactamase superfamily"/>
    <property type="match status" value="1"/>
</dbReference>
<evidence type="ECO:0000259" key="1">
    <source>
        <dbReference type="Pfam" id="PF00144"/>
    </source>
</evidence>
<dbReference type="EMBL" id="JAFLVX010000015">
    <property type="protein sequence ID" value="MBO0476599.1"/>
    <property type="molecule type" value="Genomic_DNA"/>
</dbReference>
<dbReference type="RefSeq" id="WP_206965734.1">
    <property type="nucleotide sequence ID" value="NZ_JAFLVX010000015.1"/>
</dbReference>
<comment type="caution">
    <text evidence="2">The sequence shown here is derived from an EMBL/GenBank/DDBJ whole genome shotgun (WGS) entry which is preliminary data.</text>
</comment>
<dbReference type="SUPFAM" id="SSF56601">
    <property type="entry name" value="beta-lactamase/transpeptidase-like"/>
    <property type="match status" value="1"/>
</dbReference>
<dbReference type="InterPro" id="IPR012338">
    <property type="entry name" value="Beta-lactam/transpept-like"/>
</dbReference>
<evidence type="ECO:0000313" key="3">
    <source>
        <dbReference type="Proteomes" id="UP000664857"/>
    </source>
</evidence>
<evidence type="ECO:0000313" key="2">
    <source>
        <dbReference type="EMBL" id="MBO0476599.1"/>
    </source>
</evidence>
<name>A0ABS3HSA5_9ENTE</name>
<dbReference type="PANTHER" id="PTHR46825">
    <property type="entry name" value="D-ALANYL-D-ALANINE-CARBOXYPEPTIDASE/ENDOPEPTIDASE AMPH"/>
    <property type="match status" value="1"/>
</dbReference>
<dbReference type="InterPro" id="IPR050491">
    <property type="entry name" value="AmpC-like"/>
</dbReference>
<protein>
    <submittedName>
        <fullName evidence="2">Beta-lactamase family protein</fullName>
    </submittedName>
</protein>
<dbReference type="Proteomes" id="UP000664857">
    <property type="component" value="Unassembled WGS sequence"/>
</dbReference>
<gene>
    <name evidence="2" type="ORF">DOK76_05920</name>
</gene>
<sequence length="356" mass="40427">MNINNWKKKQTLLVILVSIGTLIFLSTMLVSSKKAMAVKKKKQEVISDINSSIESSDLLGSMAIVRDGKFVYTASFGEADHENHLPNSPDLLYPIASMQKRMTAVIIAQLIREGKLTYESTIERFYPSLEHADVITVRDLLNHTSGYIMPEVTSRTVLTTEKQQLNNVFETSIYNGQYTFQYSNGNYSLLAGIISQIEQTSYKDSLKKRILTPLHLTHTYLWDDVPTDQFVVKEYFNDTGEDYEKQRSVYSKELMSTLLGAGNVYSTASDLSQFQLSLNNSTLLTPEEYTELFPFASQEEVMMVGNISSDGKSGGYSSYFYGDITKQNFVVFLANQTSNDYPDQLFKYVYEQLLLF</sequence>
<dbReference type="InterPro" id="IPR001466">
    <property type="entry name" value="Beta-lactam-related"/>
</dbReference>
<accession>A0ABS3HSA5</accession>
<organism evidence="2 3">
    <name type="scientific">Candidatus Vagococcus giribetii</name>
    <dbReference type="NCBI Taxonomy" id="2230876"/>
    <lineage>
        <taxon>Bacteria</taxon>
        <taxon>Bacillati</taxon>
        <taxon>Bacillota</taxon>
        <taxon>Bacilli</taxon>
        <taxon>Lactobacillales</taxon>
        <taxon>Enterococcaceae</taxon>
        <taxon>Vagococcus</taxon>
    </lineage>
</organism>
<keyword evidence="3" id="KW-1185">Reference proteome</keyword>
<dbReference type="PANTHER" id="PTHR46825:SF9">
    <property type="entry name" value="BETA-LACTAMASE-RELATED DOMAIN-CONTAINING PROTEIN"/>
    <property type="match status" value="1"/>
</dbReference>
<dbReference type="Pfam" id="PF00144">
    <property type="entry name" value="Beta-lactamase"/>
    <property type="match status" value="1"/>
</dbReference>
<proteinExistence type="predicted"/>
<reference evidence="2 3" key="1">
    <citation type="submission" date="2021-03" db="EMBL/GenBank/DDBJ databases">
        <title>Enterococcal diversity collection.</title>
        <authorList>
            <person name="Gilmore M.S."/>
            <person name="Schwartzman J."/>
            <person name="Van Tyne D."/>
            <person name="Martin M."/>
            <person name="Earl A.M."/>
            <person name="Manson A.L."/>
            <person name="Straub T."/>
            <person name="Salamzade R."/>
            <person name="Saavedra J."/>
            <person name="Lebreton F."/>
            <person name="Prichula J."/>
            <person name="Schaufler K."/>
            <person name="Gaca A."/>
            <person name="Sgardioli B."/>
            <person name="Wagenaar J."/>
            <person name="Strong T."/>
        </authorList>
    </citation>
    <scope>NUCLEOTIDE SEQUENCE [LARGE SCALE GENOMIC DNA]</scope>
    <source>
        <strain evidence="2 3">DIV0080</strain>
    </source>
</reference>